<evidence type="ECO:0000259" key="2">
    <source>
        <dbReference type="PROSITE" id="PS50821"/>
    </source>
</evidence>
<dbReference type="EMBL" id="MVBO01000039">
    <property type="protein sequence ID" value="OZJ04478.1"/>
    <property type="molecule type" value="Genomic_DNA"/>
</dbReference>
<dbReference type="SUPFAM" id="SSF101690">
    <property type="entry name" value="PAZ domain"/>
    <property type="match status" value="1"/>
</dbReference>
<dbReference type="PROSITE" id="PS50822">
    <property type="entry name" value="PIWI"/>
    <property type="match status" value="1"/>
</dbReference>
<dbReference type="Pfam" id="PF16486">
    <property type="entry name" value="ArgoN"/>
    <property type="match status" value="1"/>
</dbReference>
<dbReference type="SMART" id="SM00949">
    <property type="entry name" value="PAZ"/>
    <property type="match status" value="1"/>
</dbReference>
<keyword evidence="5" id="KW-1185">Reference proteome</keyword>
<dbReference type="Pfam" id="PF02170">
    <property type="entry name" value="PAZ"/>
    <property type="match status" value="1"/>
</dbReference>
<dbReference type="AlphaFoldDB" id="A0A261Y1N5"/>
<organism evidence="4 5">
    <name type="scientific">Bifiguratus adelaidae</name>
    <dbReference type="NCBI Taxonomy" id="1938954"/>
    <lineage>
        <taxon>Eukaryota</taxon>
        <taxon>Fungi</taxon>
        <taxon>Fungi incertae sedis</taxon>
        <taxon>Mucoromycota</taxon>
        <taxon>Mucoromycotina</taxon>
        <taxon>Endogonomycetes</taxon>
        <taxon>Endogonales</taxon>
        <taxon>Endogonales incertae sedis</taxon>
        <taxon>Bifiguratus</taxon>
    </lineage>
</organism>
<proteinExistence type="inferred from homology"/>
<dbReference type="CDD" id="cd04657">
    <property type="entry name" value="Piwi_ago-like"/>
    <property type="match status" value="1"/>
</dbReference>
<dbReference type="InterPro" id="IPR003165">
    <property type="entry name" value="Piwi"/>
</dbReference>
<dbReference type="Gene3D" id="3.40.50.2300">
    <property type="match status" value="1"/>
</dbReference>
<dbReference type="OrthoDB" id="10252740at2759"/>
<dbReference type="Pfam" id="PF02171">
    <property type="entry name" value="Piwi"/>
    <property type="match status" value="1"/>
</dbReference>
<dbReference type="Pfam" id="PF16488">
    <property type="entry name" value="ArgoL2"/>
    <property type="match status" value="1"/>
</dbReference>
<dbReference type="Pfam" id="PF08699">
    <property type="entry name" value="ArgoL1"/>
    <property type="match status" value="1"/>
</dbReference>
<name>A0A261Y1N5_9FUNG</name>
<dbReference type="InterPro" id="IPR014811">
    <property type="entry name" value="ArgoL1"/>
</dbReference>
<dbReference type="SMART" id="SM00950">
    <property type="entry name" value="Piwi"/>
    <property type="match status" value="1"/>
</dbReference>
<comment type="caution">
    <text evidence="4">The sequence shown here is derived from an EMBL/GenBank/DDBJ whole genome shotgun (WGS) entry which is preliminary data.</text>
</comment>
<dbReference type="Gene3D" id="2.170.260.10">
    <property type="entry name" value="paz domain"/>
    <property type="match status" value="1"/>
</dbReference>
<comment type="similarity">
    <text evidence="1">Belongs to the argonaute family.</text>
</comment>
<dbReference type="InterPro" id="IPR032472">
    <property type="entry name" value="ArgoL2"/>
</dbReference>
<dbReference type="InterPro" id="IPR012337">
    <property type="entry name" value="RNaseH-like_sf"/>
</dbReference>
<accession>A0A261Y1N5</accession>
<feature type="domain" description="PAZ" evidence="2">
    <location>
        <begin position="234"/>
        <end position="346"/>
    </location>
</feature>
<dbReference type="PANTHER" id="PTHR22891">
    <property type="entry name" value="EUKARYOTIC TRANSLATION INITIATION FACTOR 2C"/>
    <property type="match status" value="1"/>
</dbReference>
<dbReference type="SMART" id="SM01163">
    <property type="entry name" value="DUF1785"/>
    <property type="match status" value="1"/>
</dbReference>
<dbReference type="InterPro" id="IPR032474">
    <property type="entry name" value="Argonaute_N"/>
</dbReference>
<protein>
    <recommendedName>
        <fullName evidence="6">Piwi domain-containing protein</fullName>
    </recommendedName>
</protein>
<evidence type="ECO:0008006" key="6">
    <source>
        <dbReference type="Google" id="ProtNLM"/>
    </source>
</evidence>
<dbReference type="InterPro" id="IPR003100">
    <property type="entry name" value="PAZ_dom"/>
</dbReference>
<dbReference type="Gene3D" id="3.30.420.10">
    <property type="entry name" value="Ribonuclease H-like superfamily/Ribonuclease H"/>
    <property type="match status" value="1"/>
</dbReference>
<feature type="domain" description="Piwi" evidence="3">
    <location>
        <begin position="515"/>
        <end position="818"/>
    </location>
</feature>
<dbReference type="InterPro" id="IPR036397">
    <property type="entry name" value="RNaseH_sf"/>
</dbReference>
<dbReference type="InterPro" id="IPR045246">
    <property type="entry name" value="Piwi_ago-like"/>
</dbReference>
<dbReference type="InterPro" id="IPR036085">
    <property type="entry name" value="PAZ_dom_sf"/>
</dbReference>
<evidence type="ECO:0000313" key="4">
    <source>
        <dbReference type="EMBL" id="OZJ04478.1"/>
    </source>
</evidence>
<dbReference type="CDD" id="cd02846">
    <property type="entry name" value="PAZ_argonaute_like"/>
    <property type="match status" value="1"/>
</dbReference>
<reference evidence="4 5" key="1">
    <citation type="journal article" date="2017" name="Mycologia">
        <title>Bifiguratus adelaidae, gen. et sp. nov., a new member of Mucoromycotina in endophytic and soil-dwelling habitats.</title>
        <authorList>
            <person name="Torres-Cruz T.J."/>
            <person name="Billingsley Tobias T.L."/>
            <person name="Almatruk M."/>
            <person name="Hesse C."/>
            <person name="Kuske C.R."/>
            <person name="Desiro A."/>
            <person name="Benucci G.M."/>
            <person name="Bonito G."/>
            <person name="Stajich J.E."/>
            <person name="Dunlap C."/>
            <person name="Arnold A.E."/>
            <person name="Porras-Alfaro A."/>
        </authorList>
    </citation>
    <scope>NUCLEOTIDE SEQUENCE [LARGE SCALE GENOMIC DNA]</scope>
    <source>
        <strain evidence="4 5">AZ0501</strain>
    </source>
</reference>
<dbReference type="Proteomes" id="UP000242875">
    <property type="component" value="Unassembled WGS sequence"/>
</dbReference>
<evidence type="ECO:0000256" key="1">
    <source>
        <dbReference type="RuleBase" id="RU361178"/>
    </source>
</evidence>
<dbReference type="PROSITE" id="PS50821">
    <property type="entry name" value="PAZ"/>
    <property type="match status" value="1"/>
</dbReference>
<sequence length="866" mass="96876">MLEETKVEIPRRPKALGKLGKSTTVMANYYRMPQLPKGPFYHYSVEISEVVDADAQPKQDKARGPGKIPKAKCFRIYNEWVTKALQGRIHPAFDGVANVYYFQKLPNEAQNCRVTLPRPNGKVDEYQIKMMHVATIGLEKLSALLAGQKPTSEASVIVTVLDTILRTQTRTKFFTVGRTSFLRSDTEAIPGGISIVKGLFQSARPGGLDENGQPMGQMLVNVDTAASTVWTSGPLIDTIKSILGKDGMALTSLRDEDVNRVNKALRDVRFQVTHRGNIKPQYKFYKLAKTSAQNTFFKDENGQKISVIEYFKSKYNKDLEYKNMPCVIPASNIKTQIPIDVCEVVPDQVYRKKLNPAQTKDMIQRTTSKPQERVNKITRLVKEMDYANDPVLKEWGVRINHAEMTKVPARILPTPKVSSGKGVFTANRDQWNYVGSKLTKGATLDNWGVVALVNDREQLAITRMIDECYTVMTNLGMAVKTKPKPIFGNPQGNVPQFLNQAFAQATKAQGVPPSLIVCVLPSDNSAAYHVVKRWGDCTQGIVTQCMNLAKLRKPQGFNQYVTNVVLKINMKLGGENAKLAGDNLGTWFNQGPTIVIGADVTHPPVGSRMPSTAVVVGSVDRWCSRYNVRLHHQDSRQEVIQAFGTMVVDLLKQFYKDTNRQPGRIIIYRDGVSEGMYESIKTTEIDQLKKAVKALAETYNPKITYVAVQKRHHTRLFPMGNDDKDSSSNCKPGTVVENVICHPYQFDFFLQSHAGIQGTSRPTHYQVLHDENAFTADALQDFTYRLCYLFTRCTRAVSVVPCVYHADLAGYRARSHAKDINDWENPSSTSGSDSALPSDSYDQLNKNLSNMLFAGYVVHLSDQYAI</sequence>
<evidence type="ECO:0000259" key="3">
    <source>
        <dbReference type="PROSITE" id="PS50822"/>
    </source>
</evidence>
<evidence type="ECO:0000313" key="5">
    <source>
        <dbReference type="Proteomes" id="UP000242875"/>
    </source>
</evidence>
<dbReference type="GO" id="GO:0003723">
    <property type="term" value="F:RNA binding"/>
    <property type="evidence" value="ECO:0007669"/>
    <property type="project" value="InterPro"/>
</dbReference>
<gene>
    <name evidence="4" type="ORF">BZG36_02685</name>
</gene>
<dbReference type="SUPFAM" id="SSF53098">
    <property type="entry name" value="Ribonuclease H-like"/>
    <property type="match status" value="1"/>
</dbReference>